<dbReference type="SUPFAM" id="SSF141322">
    <property type="entry name" value="NfeD domain-like"/>
    <property type="match status" value="1"/>
</dbReference>
<feature type="transmembrane region" description="Helical" evidence="5">
    <location>
        <begin position="291"/>
        <end position="312"/>
    </location>
</feature>
<feature type="domain" description="NfeD-like C-terminal" evidence="6">
    <location>
        <begin position="412"/>
        <end position="466"/>
    </location>
</feature>
<accession>I2C7W9</accession>
<dbReference type="EMBL" id="CP003332">
    <property type="protein sequence ID" value="AFJ62743.1"/>
    <property type="molecule type" value="Genomic_DNA"/>
</dbReference>
<feature type="transmembrane region" description="Helical" evidence="5">
    <location>
        <begin position="36"/>
        <end position="53"/>
    </location>
</feature>
<reference evidence="9 10" key="1">
    <citation type="journal article" date="2012" name="J. Biotechnol.">
        <title>Genome sequence of the plant growth promoting strain Bacillus amyloliquefaciens subsp. plantarum B9601-Y2 and expression of mersacidin and other secondary metabolites.</title>
        <authorList>
            <person name="He P."/>
            <person name="Hao K."/>
            <person name="Blom J."/>
            <person name="Ruckert C."/>
            <person name="Vater J."/>
            <person name="Mao Z."/>
            <person name="Wu Y."/>
            <person name="Hou M."/>
            <person name="He P."/>
            <person name="He Y."/>
            <person name="Borriss R."/>
        </authorList>
    </citation>
    <scope>NUCLEOTIDE SEQUENCE [LARGE SCALE GENOMIC DNA]</scope>
    <source>
        <strain evidence="9">Y2</strain>
    </source>
</reference>
<dbReference type="PANTHER" id="PTHR33507">
    <property type="entry name" value="INNER MEMBRANE PROTEIN YBBJ"/>
    <property type="match status" value="1"/>
</dbReference>
<dbReference type="PATRIC" id="fig|1126211.3.peg.2693"/>
<organism evidence="9 10">
    <name type="scientific">Bacillus amyloliquefaciens (strain Y2)</name>
    <name type="common">Bacillus amyloliquefaciens subsp. plantarum (strain B9601-Y2)</name>
    <dbReference type="NCBI Taxonomy" id="1155777"/>
    <lineage>
        <taxon>Bacteria</taxon>
        <taxon>Bacillati</taxon>
        <taxon>Bacillota</taxon>
        <taxon>Bacilli</taxon>
        <taxon>Bacillales</taxon>
        <taxon>Bacillaceae</taxon>
        <taxon>Bacillus</taxon>
        <taxon>Bacillus amyloliquefaciens group</taxon>
    </lineage>
</organism>
<dbReference type="InterPro" id="IPR052165">
    <property type="entry name" value="Membrane_assoc_protease"/>
</dbReference>
<dbReference type="GO" id="GO:0016787">
    <property type="term" value="F:hydrolase activity"/>
    <property type="evidence" value="ECO:0007669"/>
    <property type="project" value="UniProtKB-KW"/>
</dbReference>
<dbReference type="Proteomes" id="UP000002878">
    <property type="component" value="Chromosome"/>
</dbReference>
<keyword evidence="3 5" id="KW-1133">Transmembrane helix</keyword>
<evidence type="ECO:0000256" key="4">
    <source>
        <dbReference type="ARBA" id="ARBA00023136"/>
    </source>
</evidence>
<dbReference type="CDD" id="cd07021">
    <property type="entry name" value="Clp_protease_NfeD_like"/>
    <property type="match status" value="1"/>
</dbReference>
<sequence length="468" mass="49830">MSFFIHKKMKLKYICYVYKEERNGKEGIFALFRKKTGIAVALLGLFVLSLLGVQLNAKADHPSVYVIPVEKNVEQGLASFLSRSFKEAKESGASHIILDINTPGGAVQSALDIADIIGRADVPVTAYVNKRALSAGAYIALQADEIYIAPGGKMGAAAIIDGKGNAADKKAQSLWHAEMEDAAVKNNRNPKYALAMADPAINAKEAGAPKGKLLTLTAEKAKEVGYSEGTVSDLDALYTKLGFDKADVHHAEEGFVGKLGRWLTNPFVVPVLLTLALLGLTIELFSPGLGIPGAVGLTAMLLFFTGHIAAGFAGYDSVFLFCAGLVFILLEIFLPGGIIGLIGIAGVIASLFLAAGSFTVMAVSLLIAFAVSITAFIILTRVLGKRMKFFKKLILTDSTSTESGYVSNQNRTELLGKVGITATALRPSGTVIIDDERLDVVSEGSFTEKDRQVKVVKAEGSRIVVREI</sequence>
<feature type="domain" description="NfeD integral membrane" evidence="7">
    <location>
        <begin position="268"/>
        <end position="380"/>
    </location>
</feature>
<dbReference type="InterPro" id="IPR056739">
    <property type="entry name" value="NfeD_membrane"/>
</dbReference>
<dbReference type="InterPro" id="IPR056738">
    <property type="entry name" value="NfeD1b_N"/>
</dbReference>
<keyword evidence="9" id="KW-0378">Hydrolase</keyword>
<dbReference type="Gene3D" id="2.40.50.140">
    <property type="entry name" value="Nucleic acid-binding proteins"/>
    <property type="match status" value="1"/>
</dbReference>
<dbReference type="HOGENOM" id="CLU_024619_2_0_9"/>
<keyword evidence="2 5" id="KW-0812">Transmembrane</keyword>
<dbReference type="AlphaFoldDB" id="I2C7W9"/>
<proteinExistence type="predicted"/>
<feature type="transmembrane region" description="Helical" evidence="5">
    <location>
        <begin position="267"/>
        <end position="285"/>
    </location>
</feature>
<name>I2C7W9_BACAY</name>
<evidence type="ECO:0000256" key="1">
    <source>
        <dbReference type="ARBA" id="ARBA00004141"/>
    </source>
</evidence>
<feature type="domain" description="NfeD1b N-terminal" evidence="8">
    <location>
        <begin position="64"/>
        <end position="250"/>
    </location>
</feature>
<evidence type="ECO:0000259" key="7">
    <source>
        <dbReference type="Pfam" id="PF24961"/>
    </source>
</evidence>
<feature type="transmembrane region" description="Helical" evidence="5">
    <location>
        <begin position="319"/>
        <end position="352"/>
    </location>
</feature>
<protein>
    <submittedName>
        <fullName evidence="9">Putative S49 family serine peptidase</fullName>
        <ecNumber evidence="9">3.4.21.-</ecNumber>
    </submittedName>
</protein>
<dbReference type="InterPro" id="IPR002810">
    <property type="entry name" value="NfeD-like_C"/>
</dbReference>
<dbReference type="SUPFAM" id="SSF52096">
    <property type="entry name" value="ClpP/crotonase"/>
    <property type="match status" value="1"/>
</dbReference>
<evidence type="ECO:0000259" key="8">
    <source>
        <dbReference type="Pfam" id="PF25145"/>
    </source>
</evidence>
<evidence type="ECO:0000313" key="9">
    <source>
        <dbReference type="EMBL" id="AFJ62743.1"/>
    </source>
</evidence>
<dbReference type="EC" id="3.4.21.-" evidence="9"/>
<feature type="transmembrane region" description="Helical" evidence="5">
    <location>
        <begin position="358"/>
        <end position="383"/>
    </location>
</feature>
<evidence type="ECO:0000313" key="10">
    <source>
        <dbReference type="Proteomes" id="UP000002878"/>
    </source>
</evidence>
<dbReference type="Pfam" id="PF01957">
    <property type="entry name" value="NfeD"/>
    <property type="match status" value="1"/>
</dbReference>
<dbReference type="KEGG" id="bqy:MUS_2835"/>
<dbReference type="PANTHER" id="PTHR33507:SF3">
    <property type="entry name" value="INNER MEMBRANE PROTEIN YBBJ"/>
    <property type="match status" value="1"/>
</dbReference>
<evidence type="ECO:0000256" key="2">
    <source>
        <dbReference type="ARBA" id="ARBA00022692"/>
    </source>
</evidence>
<dbReference type="GO" id="GO:0005886">
    <property type="term" value="C:plasma membrane"/>
    <property type="evidence" value="ECO:0007669"/>
    <property type="project" value="TreeGrafter"/>
</dbReference>
<keyword evidence="4 5" id="KW-0472">Membrane</keyword>
<evidence type="ECO:0000256" key="3">
    <source>
        <dbReference type="ARBA" id="ARBA00022989"/>
    </source>
</evidence>
<evidence type="ECO:0000256" key="5">
    <source>
        <dbReference type="SAM" id="Phobius"/>
    </source>
</evidence>
<dbReference type="Pfam" id="PF24961">
    <property type="entry name" value="NfeD_membrane"/>
    <property type="match status" value="1"/>
</dbReference>
<gene>
    <name evidence="9" type="primary">yqeZ</name>
    <name evidence="9" type="ORF">MUS_2835</name>
</gene>
<evidence type="ECO:0000259" key="6">
    <source>
        <dbReference type="Pfam" id="PF01957"/>
    </source>
</evidence>
<comment type="subcellular location">
    <subcellularLocation>
        <location evidence="1">Membrane</location>
        <topology evidence="1">Multi-pass membrane protein</topology>
    </subcellularLocation>
</comment>
<dbReference type="Pfam" id="PF25145">
    <property type="entry name" value="NfeD1b_N"/>
    <property type="match status" value="1"/>
</dbReference>
<dbReference type="InterPro" id="IPR012340">
    <property type="entry name" value="NA-bd_OB-fold"/>
</dbReference>
<dbReference type="Gene3D" id="3.90.226.10">
    <property type="entry name" value="2-enoyl-CoA Hydratase, Chain A, domain 1"/>
    <property type="match status" value="1"/>
</dbReference>
<dbReference type="InterPro" id="IPR029045">
    <property type="entry name" value="ClpP/crotonase-like_dom_sf"/>
</dbReference>